<feature type="compositionally biased region" description="Polar residues" evidence="8">
    <location>
        <begin position="64"/>
        <end position="78"/>
    </location>
</feature>
<sequence>MSLSESFPHRRLRSLNNSQNIQRTSITSTRLSIQKQTPQNAPQISRSKRSTPWTGKRLAPFQKTPASRNLRTPRNIVSSKPRKKRGRLSHDLPLRHFELLNKTWRLYRVSPMFKFKTECMKLRHYSVHLASHIKAEVAKGLAVDAQVETADAAQFSLFSGLKIQPDESEAVEITLKQKPSRGSGEKEPRVVLTAILCCVGAPSEDLRKVHSDFTQLPLMLVKGPVTLTSYLTQFLELQFDCHVSPVVFSTCDLSWMLAMWAGFSSKTGNRKVQLSYSVPASIQGLDNISMEINSDDCLRMWKYIHDENDESFHASEVVCLIKSLEEHFVHHFGINLAAMNLYTVGTASAFVGAEGKLKVFSVSHLPQVLSHITKLMLEKNLTQ</sequence>
<dbReference type="EMBL" id="KB308724">
    <property type="protein sequence ID" value="ELT96885.1"/>
    <property type="molecule type" value="Genomic_DNA"/>
</dbReference>
<evidence type="ECO:0000256" key="5">
    <source>
        <dbReference type="ARBA" id="ARBA00022454"/>
    </source>
</evidence>
<dbReference type="PANTHER" id="PTHR31740:SF2">
    <property type="entry name" value="CENTROMERE PROTEIN L"/>
    <property type="match status" value="1"/>
</dbReference>
<gene>
    <name evidence="9" type="ORF">CAPTEDRAFT_224521</name>
</gene>
<keyword evidence="11" id="KW-1185">Reference proteome</keyword>
<reference evidence="10" key="3">
    <citation type="submission" date="2015-06" db="UniProtKB">
        <authorList>
            <consortium name="EnsemblMetazoa"/>
        </authorList>
    </citation>
    <scope>IDENTIFICATION</scope>
</reference>
<reference evidence="9 11" key="2">
    <citation type="journal article" date="2013" name="Nature">
        <title>Insights into bilaterian evolution from three spiralian genomes.</title>
        <authorList>
            <person name="Simakov O."/>
            <person name="Marletaz F."/>
            <person name="Cho S.J."/>
            <person name="Edsinger-Gonzales E."/>
            <person name="Havlak P."/>
            <person name="Hellsten U."/>
            <person name="Kuo D.H."/>
            <person name="Larsson T."/>
            <person name="Lv J."/>
            <person name="Arendt D."/>
            <person name="Savage R."/>
            <person name="Osoegawa K."/>
            <person name="de Jong P."/>
            <person name="Grimwood J."/>
            <person name="Chapman J.A."/>
            <person name="Shapiro H."/>
            <person name="Aerts A."/>
            <person name="Otillar R.P."/>
            <person name="Terry A.Y."/>
            <person name="Boore J.L."/>
            <person name="Grigoriev I.V."/>
            <person name="Lindberg D.R."/>
            <person name="Seaver E.C."/>
            <person name="Weisblat D.A."/>
            <person name="Putnam N.H."/>
            <person name="Rokhsar D.S."/>
        </authorList>
    </citation>
    <scope>NUCLEOTIDE SEQUENCE</scope>
    <source>
        <strain evidence="9 11">I ESC-2004</strain>
    </source>
</reference>
<protein>
    <recommendedName>
        <fullName evidence="4">Centromere protein L</fullName>
    </recommendedName>
</protein>
<organism evidence="9">
    <name type="scientific">Capitella teleta</name>
    <name type="common">Polychaete worm</name>
    <dbReference type="NCBI Taxonomy" id="283909"/>
    <lineage>
        <taxon>Eukaryota</taxon>
        <taxon>Metazoa</taxon>
        <taxon>Spiralia</taxon>
        <taxon>Lophotrochozoa</taxon>
        <taxon>Annelida</taxon>
        <taxon>Polychaeta</taxon>
        <taxon>Sedentaria</taxon>
        <taxon>Scolecida</taxon>
        <taxon>Capitellidae</taxon>
        <taxon>Capitella</taxon>
    </lineage>
</organism>
<proteinExistence type="inferred from homology"/>
<evidence type="ECO:0000313" key="11">
    <source>
        <dbReference type="Proteomes" id="UP000014760"/>
    </source>
</evidence>
<dbReference type="AlphaFoldDB" id="R7U123"/>
<evidence type="ECO:0000256" key="4">
    <source>
        <dbReference type="ARBA" id="ARBA00016380"/>
    </source>
</evidence>
<evidence type="ECO:0000256" key="3">
    <source>
        <dbReference type="ARBA" id="ARBA00011060"/>
    </source>
</evidence>
<keyword evidence="6" id="KW-0539">Nucleus</keyword>
<dbReference type="HOGENOM" id="CLU_070598_0_0_1"/>
<reference evidence="11" key="1">
    <citation type="submission" date="2012-12" db="EMBL/GenBank/DDBJ databases">
        <authorList>
            <person name="Hellsten U."/>
            <person name="Grimwood J."/>
            <person name="Chapman J.A."/>
            <person name="Shapiro H."/>
            <person name="Aerts A."/>
            <person name="Otillar R.P."/>
            <person name="Terry A.Y."/>
            <person name="Boore J.L."/>
            <person name="Simakov O."/>
            <person name="Marletaz F."/>
            <person name="Cho S.-J."/>
            <person name="Edsinger-Gonzales E."/>
            <person name="Havlak P."/>
            <person name="Kuo D.-H."/>
            <person name="Larsson T."/>
            <person name="Lv J."/>
            <person name="Arendt D."/>
            <person name="Savage R."/>
            <person name="Osoegawa K."/>
            <person name="de Jong P."/>
            <person name="Lindberg D.R."/>
            <person name="Seaver E.C."/>
            <person name="Weisblat D.A."/>
            <person name="Putnam N.H."/>
            <person name="Grigoriev I.V."/>
            <person name="Rokhsar D.S."/>
        </authorList>
    </citation>
    <scope>NUCLEOTIDE SEQUENCE</scope>
    <source>
        <strain evidence="11">I ESC-2004</strain>
    </source>
</reference>
<comment type="subcellular location">
    <subcellularLocation>
        <location evidence="2">Chromosome</location>
        <location evidence="2">Centromere</location>
    </subcellularLocation>
    <subcellularLocation>
        <location evidence="1">Nucleus</location>
    </subcellularLocation>
</comment>
<feature type="compositionally biased region" description="Polar residues" evidence="8">
    <location>
        <begin position="14"/>
        <end position="53"/>
    </location>
</feature>
<name>R7U123_CAPTE</name>
<evidence type="ECO:0000256" key="7">
    <source>
        <dbReference type="ARBA" id="ARBA00023328"/>
    </source>
</evidence>
<evidence type="ECO:0000313" key="9">
    <source>
        <dbReference type="EMBL" id="ELT96885.1"/>
    </source>
</evidence>
<feature type="region of interest" description="Disordered" evidence="8">
    <location>
        <begin position="1"/>
        <end position="86"/>
    </location>
</feature>
<evidence type="ECO:0000313" key="10">
    <source>
        <dbReference type="EnsemblMetazoa" id="CapteP224521"/>
    </source>
</evidence>
<dbReference type="Pfam" id="PF13092">
    <property type="entry name" value="CENP-L"/>
    <property type="match status" value="1"/>
</dbReference>
<evidence type="ECO:0000256" key="8">
    <source>
        <dbReference type="SAM" id="MobiDB-lite"/>
    </source>
</evidence>
<evidence type="ECO:0000256" key="1">
    <source>
        <dbReference type="ARBA" id="ARBA00004123"/>
    </source>
</evidence>
<dbReference type="OrthoDB" id="8864979at2759"/>
<evidence type="ECO:0000256" key="2">
    <source>
        <dbReference type="ARBA" id="ARBA00004584"/>
    </source>
</evidence>
<dbReference type="PANTHER" id="PTHR31740">
    <property type="entry name" value="CENTROMERE PROTEIN L"/>
    <property type="match status" value="1"/>
</dbReference>
<keyword evidence="5" id="KW-0158">Chromosome</keyword>
<dbReference type="EnsemblMetazoa" id="CapteT224521">
    <property type="protein sequence ID" value="CapteP224521"/>
    <property type="gene ID" value="CapteG224521"/>
</dbReference>
<dbReference type="Proteomes" id="UP000014760">
    <property type="component" value="Unassembled WGS sequence"/>
</dbReference>
<dbReference type="InterPro" id="IPR025204">
    <property type="entry name" value="CENP-L"/>
</dbReference>
<dbReference type="GO" id="GO:0005634">
    <property type="term" value="C:nucleus"/>
    <property type="evidence" value="ECO:0007669"/>
    <property type="project" value="UniProtKB-SubCell"/>
</dbReference>
<dbReference type="GO" id="GO:0000775">
    <property type="term" value="C:chromosome, centromeric region"/>
    <property type="evidence" value="ECO:0007669"/>
    <property type="project" value="UniProtKB-SubCell"/>
</dbReference>
<dbReference type="EMBL" id="AMQN01000264">
    <property type="status" value="NOT_ANNOTATED_CDS"/>
    <property type="molecule type" value="Genomic_DNA"/>
</dbReference>
<dbReference type="OMA" id="TACKMDQ"/>
<evidence type="ECO:0000256" key="6">
    <source>
        <dbReference type="ARBA" id="ARBA00023242"/>
    </source>
</evidence>
<comment type="similarity">
    <text evidence="3">Belongs to the CENP-L/IML3 family.</text>
</comment>
<keyword evidence="7" id="KW-0137">Centromere</keyword>
<accession>R7U123</accession>